<dbReference type="InParanoid" id="A0A371RK42"/>
<gene>
    <name evidence="2" type="ORF">DX908_11460</name>
</gene>
<reference evidence="2 3" key="1">
    <citation type="submission" date="2018-08" db="EMBL/GenBank/DDBJ databases">
        <title>Parvularcula sp. SM1705, isolated from surface water of the South Sea China.</title>
        <authorList>
            <person name="Sun L."/>
        </authorList>
    </citation>
    <scope>NUCLEOTIDE SEQUENCE [LARGE SCALE GENOMIC DNA]</scope>
    <source>
        <strain evidence="2 3">SM1705</strain>
    </source>
</reference>
<keyword evidence="1" id="KW-0812">Transmembrane</keyword>
<feature type="transmembrane region" description="Helical" evidence="1">
    <location>
        <begin position="20"/>
        <end position="42"/>
    </location>
</feature>
<dbReference type="Proteomes" id="UP000264589">
    <property type="component" value="Unassembled WGS sequence"/>
</dbReference>
<keyword evidence="3" id="KW-1185">Reference proteome</keyword>
<evidence type="ECO:0000313" key="3">
    <source>
        <dbReference type="Proteomes" id="UP000264589"/>
    </source>
</evidence>
<feature type="transmembrane region" description="Helical" evidence="1">
    <location>
        <begin position="106"/>
        <end position="124"/>
    </location>
</feature>
<dbReference type="GO" id="GO:0016020">
    <property type="term" value="C:membrane"/>
    <property type="evidence" value="ECO:0007669"/>
    <property type="project" value="InterPro"/>
</dbReference>
<name>A0A371RK42_9PROT</name>
<comment type="caution">
    <text evidence="2">The sequence shown here is derived from an EMBL/GenBank/DDBJ whole genome shotgun (WGS) entry which is preliminary data.</text>
</comment>
<dbReference type="Pfam" id="PF03203">
    <property type="entry name" value="MerC"/>
    <property type="match status" value="1"/>
</dbReference>
<feature type="transmembrane region" description="Helical" evidence="1">
    <location>
        <begin position="54"/>
        <end position="73"/>
    </location>
</feature>
<dbReference type="RefSeq" id="WP_116392462.1">
    <property type="nucleotide sequence ID" value="NZ_QUQO01000001.1"/>
</dbReference>
<proteinExistence type="predicted"/>
<dbReference type="GO" id="GO:0015097">
    <property type="term" value="F:mercury ion transmembrane transporter activity"/>
    <property type="evidence" value="ECO:0007669"/>
    <property type="project" value="InterPro"/>
</dbReference>
<organism evidence="2 3">
    <name type="scientific">Parvularcula marina</name>
    <dbReference type="NCBI Taxonomy" id="2292771"/>
    <lineage>
        <taxon>Bacteria</taxon>
        <taxon>Pseudomonadati</taxon>
        <taxon>Pseudomonadota</taxon>
        <taxon>Alphaproteobacteria</taxon>
        <taxon>Parvularculales</taxon>
        <taxon>Parvularculaceae</taxon>
        <taxon>Parvularcula</taxon>
    </lineage>
</organism>
<sequence length="130" mass="13930">MSENPAAYPCSGHSSRLIDLGAAGLSGLCIMHCLALPILAGFLPLVGTISDNHLIHQMMALTAVPLSLFAVLLRQKTGRERAFFPLILAGLGFLLLGAFIEAVEDYERLLTVTGALLIATGHVLRLRRHS</sequence>
<accession>A0A371RK42</accession>
<evidence type="ECO:0000313" key="2">
    <source>
        <dbReference type="EMBL" id="RFB05829.1"/>
    </source>
</evidence>
<feature type="transmembrane region" description="Helical" evidence="1">
    <location>
        <begin position="82"/>
        <end position="100"/>
    </location>
</feature>
<keyword evidence="1" id="KW-1133">Transmembrane helix</keyword>
<dbReference type="AlphaFoldDB" id="A0A371RK42"/>
<protein>
    <submittedName>
        <fullName evidence="2">MerC domain-containing protein</fullName>
    </submittedName>
</protein>
<dbReference type="InterPro" id="IPR004891">
    <property type="entry name" value="Mercury-R_MerC"/>
</dbReference>
<dbReference type="OrthoDB" id="6078385at2"/>
<dbReference type="EMBL" id="QUQO01000001">
    <property type="protein sequence ID" value="RFB05829.1"/>
    <property type="molecule type" value="Genomic_DNA"/>
</dbReference>
<evidence type="ECO:0000256" key="1">
    <source>
        <dbReference type="SAM" id="Phobius"/>
    </source>
</evidence>
<keyword evidence="1" id="KW-0472">Membrane</keyword>